<dbReference type="InterPro" id="IPR050154">
    <property type="entry name" value="UbiB_kinase"/>
</dbReference>
<dbReference type="NCBIfam" id="TIGR01982">
    <property type="entry name" value="UbiB"/>
    <property type="match status" value="1"/>
</dbReference>
<sequence>MTPGELRRLYLIIRVFLSYGLDELIPRIRLTWPLRFGRYLLFWVPNRYKDKSLGERLRLALQELGPVWIKFGQMLSTRRDLFPPAIADQLALLQDRVASFDGALARQYIETALGGPLETWFDDFEPIALASASIAQVHTARLKENGQEIVIKVIRPDILPIIKADIRLMYRLANWVPMLLPDGRRLRPREVVREYEKTLIDELNLLREAANAIQLRRNFENSATLYVPEIYSDYCCENVLVMERVYGIPVSDIEALEAQNTNMKLLAERGVQVFFTQVFRDSFFHADMHPGNIFVSYERPEDPFYIGIDYGIVGSLNKNDKRYLAENFIAFFNRDYRKVAELHVDSGWVPSDTNVEDFEFAIRTVCEPIFEKPLAEISFGHVLLNLFNTARRFNMAVQPQLVLLQKTLLYVEGLGRQLYPQLDLWKTAKPFLEEWLHSQVGLPAVIRALKEKAPYWAEKLPELPELVYDSLQQHKHLQVSIEKLSGHLKGQQIKQRQSQYLLGVGATLFLCGSLFLLSGLANIPWLFIGAGTVSWLFGWCRLSKVE</sequence>
<evidence type="ECO:0000256" key="5">
    <source>
        <dbReference type="ARBA" id="ARBA00022679"/>
    </source>
</evidence>
<accession>A0A1B8YBY4</accession>
<comment type="pathway">
    <text evidence="1 13">Cofactor biosynthesis; ubiquinone biosynthesis [regulation].</text>
</comment>
<dbReference type="Proteomes" id="UP000092665">
    <property type="component" value="Unassembled WGS sequence"/>
</dbReference>
<evidence type="ECO:0000256" key="2">
    <source>
        <dbReference type="ARBA" id="ARBA00009670"/>
    </source>
</evidence>
<comment type="function">
    <text evidence="13">Is probably a protein kinase regulator of UbiI activity which is involved in aerobic coenzyme Q (ubiquinone) biosynthesis.</text>
</comment>
<keyword evidence="5 13" id="KW-0808">Transferase</keyword>
<keyword evidence="12 13" id="KW-0472">Membrane</keyword>
<keyword evidence="7 13" id="KW-0812">Transmembrane</keyword>
<evidence type="ECO:0000256" key="6">
    <source>
        <dbReference type="ARBA" id="ARBA00022688"/>
    </source>
</evidence>
<keyword evidence="16" id="KW-1185">Reference proteome</keyword>
<keyword evidence="11 13" id="KW-1133">Transmembrane helix</keyword>
<evidence type="ECO:0000313" key="16">
    <source>
        <dbReference type="Proteomes" id="UP000092665"/>
    </source>
</evidence>
<evidence type="ECO:0000256" key="10">
    <source>
        <dbReference type="ARBA" id="ARBA00022840"/>
    </source>
</evidence>
<comment type="caution">
    <text evidence="15">The sequence shown here is derived from an EMBL/GenBank/DDBJ whole genome shotgun (WGS) entry which is preliminary data.</text>
</comment>
<feature type="transmembrane region" description="Helical" evidence="13">
    <location>
        <begin position="523"/>
        <end position="542"/>
    </location>
</feature>
<organism evidence="15 16">
    <name type="scientific">Photorhabdus namnaonensis</name>
    <dbReference type="NCBI Taxonomy" id="1851568"/>
    <lineage>
        <taxon>Bacteria</taxon>
        <taxon>Pseudomonadati</taxon>
        <taxon>Pseudomonadota</taxon>
        <taxon>Gammaproteobacteria</taxon>
        <taxon>Enterobacterales</taxon>
        <taxon>Morganellaceae</taxon>
        <taxon>Photorhabdus</taxon>
    </lineage>
</organism>
<feature type="binding site" evidence="13">
    <location>
        <position position="152"/>
    </location>
    <ligand>
        <name>ATP</name>
        <dbReference type="ChEBI" id="CHEBI:30616"/>
    </ligand>
</feature>
<evidence type="ECO:0000256" key="12">
    <source>
        <dbReference type="ARBA" id="ARBA00023136"/>
    </source>
</evidence>
<comment type="caution">
    <text evidence="13">Lacks conserved residue(s) required for the propagation of feature annotation.</text>
</comment>
<keyword evidence="6 13" id="KW-0831">Ubiquinone biosynthesis</keyword>
<dbReference type="UniPathway" id="UPA00232"/>
<dbReference type="Pfam" id="PF03109">
    <property type="entry name" value="ABC1"/>
    <property type="match status" value="1"/>
</dbReference>
<evidence type="ECO:0000256" key="8">
    <source>
        <dbReference type="ARBA" id="ARBA00022741"/>
    </source>
</evidence>
<reference evidence="16" key="1">
    <citation type="submission" date="2015-11" db="EMBL/GenBank/DDBJ databases">
        <authorList>
            <person name="Tobias N.J."/>
            <person name="Mishra B."/>
            <person name="Gupta D.K."/>
            <person name="Thines M."/>
            <person name="Stinear T.P."/>
            <person name="Bode H.B."/>
        </authorList>
    </citation>
    <scope>NUCLEOTIDE SEQUENCE [LARGE SCALE GENOMIC DNA]</scope>
    <source>
        <strain evidence="16">PB45.5</strain>
    </source>
</reference>
<gene>
    <name evidence="13 15" type="primary">ubiB</name>
    <name evidence="15" type="ORF">Phpb_04475</name>
</gene>
<dbReference type="AlphaFoldDB" id="A0A1B8YBY4"/>
<keyword evidence="9 13" id="KW-0418">Kinase</keyword>
<comment type="similarity">
    <text evidence="2">Belongs to the protein kinase superfamily. ADCK protein kinase family.</text>
</comment>
<evidence type="ECO:0000256" key="7">
    <source>
        <dbReference type="ARBA" id="ARBA00022692"/>
    </source>
</evidence>
<dbReference type="PATRIC" id="fig|29488.15.peg.4910"/>
<keyword evidence="4" id="KW-0997">Cell inner membrane</keyword>
<dbReference type="GO" id="GO:0010795">
    <property type="term" value="P:regulation of ubiquinone biosynthetic process"/>
    <property type="evidence" value="ECO:0007669"/>
    <property type="project" value="UniProtKB-UniRule"/>
</dbReference>
<evidence type="ECO:0000256" key="4">
    <source>
        <dbReference type="ARBA" id="ARBA00022519"/>
    </source>
</evidence>
<comment type="similarity">
    <text evidence="13">Belongs to the ABC1 family. UbiB subfamily.</text>
</comment>
<name>A0A1B8YBY4_9GAMM</name>
<comment type="subcellular location">
    <subcellularLocation>
        <location evidence="13">Cell membrane</location>
        <topology evidence="13">Single-pass membrane protein</topology>
    </subcellularLocation>
</comment>
<keyword evidence="10 13" id="KW-0067">ATP-binding</keyword>
<evidence type="ECO:0000256" key="11">
    <source>
        <dbReference type="ARBA" id="ARBA00022989"/>
    </source>
</evidence>
<dbReference type="GO" id="GO:0005886">
    <property type="term" value="C:plasma membrane"/>
    <property type="evidence" value="ECO:0007669"/>
    <property type="project" value="UniProtKB-SubCell"/>
</dbReference>
<dbReference type="GO" id="GO:0006744">
    <property type="term" value="P:ubiquinone biosynthetic process"/>
    <property type="evidence" value="ECO:0007669"/>
    <property type="project" value="UniProtKB-UniPathway"/>
</dbReference>
<evidence type="ECO:0000256" key="1">
    <source>
        <dbReference type="ARBA" id="ARBA00005020"/>
    </source>
</evidence>
<dbReference type="EMBL" id="LOIC01000095">
    <property type="protein sequence ID" value="OCA52626.1"/>
    <property type="molecule type" value="Genomic_DNA"/>
</dbReference>
<dbReference type="HAMAP" id="MF_00414">
    <property type="entry name" value="UbiB"/>
    <property type="match status" value="1"/>
</dbReference>
<feature type="binding site" evidence="13">
    <location>
        <begin position="129"/>
        <end position="137"/>
    </location>
    <ligand>
        <name>ATP</name>
        <dbReference type="ChEBI" id="CHEBI:30616"/>
    </ligand>
</feature>
<evidence type="ECO:0000259" key="14">
    <source>
        <dbReference type="Pfam" id="PF03109"/>
    </source>
</evidence>
<protein>
    <recommendedName>
        <fullName evidence="13">Probable protein kinase UbiB</fullName>
        <ecNumber evidence="13">2.7.-.-</ecNumber>
    </recommendedName>
    <alternativeName>
        <fullName evidence="13">Ubiquinone biosynthesis protein UbiB</fullName>
    </alternativeName>
</protein>
<evidence type="ECO:0000313" key="15">
    <source>
        <dbReference type="EMBL" id="OCA52626.1"/>
    </source>
</evidence>
<dbReference type="InterPro" id="IPR011009">
    <property type="entry name" value="Kinase-like_dom_sf"/>
</dbReference>
<proteinExistence type="inferred from homology"/>
<dbReference type="CDD" id="cd13972">
    <property type="entry name" value="UbiB"/>
    <property type="match status" value="1"/>
</dbReference>
<dbReference type="NCBIfam" id="NF003404">
    <property type="entry name" value="PRK04750.1"/>
    <property type="match status" value="1"/>
</dbReference>
<evidence type="ECO:0000256" key="3">
    <source>
        <dbReference type="ARBA" id="ARBA00022475"/>
    </source>
</evidence>
<dbReference type="InterPro" id="IPR010232">
    <property type="entry name" value="UbiB"/>
</dbReference>
<dbReference type="GO" id="GO:0004672">
    <property type="term" value="F:protein kinase activity"/>
    <property type="evidence" value="ECO:0007669"/>
    <property type="project" value="UniProtKB-UniRule"/>
</dbReference>
<dbReference type="PANTHER" id="PTHR10566:SF113">
    <property type="entry name" value="PROTEIN ACTIVITY OF BC1 COMPLEX KINASE 7, CHLOROPLASTIC"/>
    <property type="match status" value="1"/>
</dbReference>
<evidence type="ECO:0000256" key="13">
    <source>
        <dbReference type="HAMAP-Rule" id="MF_00414"/>
    </source>
</evidence>
<dbReference type="InterPro" id="IPR004147">
    <property type="entry name" value="ABC1_dom"/>
</dbReference>
<dbReference type="SUPFAM" id="SSF56112">
    <property type="entry name" value="Protein kinase-like (PK-like)"/>
    <property type="match status" value="1"/>
</dbReference>
<dbReference type="InterPro" id="IPR045308">
    <property type="entry name" value="UbiB_bact"/>
</dbReference>
<dbReference type="EC" id="2.7.-.-" evidence="13"/>
<evidence type="ECO:0000256" key="9">
    <source>
        <dbReference type="ARBA" id="ARBA00022777"/>
    </source>
</evidence>
<dbReference type="PANTHER" id="PTHR10566">
    <property type="entry name" value="CHAPERONE-ACTIVITY OF BC1 COMPLEX CABC1 -RELATED"/>
    <property type="match status" value="1"/>
</dbReference>
<dbReference type="GO" id="GO:0005524">
    <property type="term" value="F:ATP binding"/>
    <property type="evidence" value="ECO:0007669"/>
    <property type="project" value="UniProtKB-KW"/>
</dbReference>
<feature type="active site" description="Proton acceptor" evidence="13">
    <location>
        <position position="287"/>
    </location>
</feature>
<dbReference type="RefSeq" id="WP_065392251.1">
    <property type="nucleotide sequence ID" value="NZ_CAWMQN010000095.1"/>
</dbReference>
<keyword evidence="8 13" id="KW-0547">Nucleotide-binding</keyword>
<feature type="domain" description="ABC1 atypical kinase-like" evidence="14">
    <location>
        <begin position="93"/>
        <end position="343"/>
    </location>
</feature>
<keyword evidence="3 13" id="KW-1003">Cell membrane</keyword>